<evidence type="ECO:0000313" key="15">
    <source>
        <dbReference type="EMBL" id="TCD62619.1"/>
    </source>
</evidence>
<dbReference type="GO" id="GO:0005737">
    <property type="term" value="C:cytoplasm"/>
    <property type="evidence" value="ECO:0007669"/>
    <property type="project" value="TreeGrafter"/>
</dbReference>
<keyword evidence="3 9" id="KW-0547">Nucleotide-binding</keyword>
<evidence type="ECO:0000313" key="16">
    <source>
        <dbReference type="Proteomes" id="UP000292702"/>
    </source>
</evidence>
<evidence type="ECO:0000256" key="5">
    <source>
        <dbReference type="ARBA" id="ARBA00023054"/>
    </source>
</evidence>
<dbReference type="SMART" id="SM01132">
    <property type="entry name" value="DIL"/>
    <property type="match status" value="1"/>
</dbReference>
<evidence type="ECO:0000256" key="10">
    <source>
        <dbReference type="SAM" id="Coils"/>
    </source>
</evidence>
<dbReference type="GO" id="GO:0007015">
    <property type="term" value="P:actin filament organization"/>
    <property type="evidence" value="ECO:0007669"/>
    <property type="project" value="TreeGrafter"/>
</dbReference>
<evidence type="ECO:0000259" key="14">
    <source>
        <dbReference type="PROSITE" id="PS51844"/>
    </source>
</evidence>
<gene>
    <name evidence="15" type="primary">MYO2</name>
    <name evidence="15" type="ORF">EIP91_006633</name>
</gene>
<dbReference type="Gene3D" id="3.40.850.10">
    <property type="entry name" value="Kinesin motor domain"/>
    <property type="match status" value="1"/>
</dbReference>
<feature type="domain" description="Myosin motor" evidence="13">
    <location>
        <begin position="135"/>
        <end position="876"/>
    </location>
</feature>
<dbReference type="SMART" id="SM00242">
    <property type="entry name" value="MYSc"/>
    <property type="match status" value="1"/>
</dbReference>
<organism evidence="15 16">
    <name type="scientific">Steccherinum ochraceum</name>
    <dbReference type="NCBI Taxonomy" id="92696"/>
    <lineage>
        <taxon>Eukaryota</taxon>
        <taxon>Fungi</taxon>
        <taxon>Dikarya</taxon>
        <taxon>Basidiomycota</taxon>
        <taxon>Agaricomycotina</taxon>
        <taxon>Agaricomycetes</taxon>
        <taxon>Polyporales</taxon>
        <taxon>Steccherinaceae</taxon>
        <taxon>Steccherinum</taxon>
    </lineage>
</organism>
<evidence type="ECO:0000256" key="4">
    <source>
        <dbReference type="ARBA" id="ARBA00022840"/>
    </source>
</evidence>
<evidence type="ECO:0000256" key="9">
    <source>
        <dbReference type="PROSITE-ProRule" id="PRU00782"/>
    </source>
</evidence>
<comment type="similarity">
    <text evidence="1 9">Belongs to the TRAFAC class myosin-kinesin ATPase superfamily. Myosin family.</text>
</comment>
<feature type="domain" description="Myosin N-terminal SH3-like" evidence="14">
    <location>
        <begin position="68"/>
        <end position="121"/>
    </location>
</feature>
<dbReference type="InterPro" id="IPR046943">
    <property type="entry name" value="Fungal_Myo2/2A_CBD"/>
</dbReference>
<evidence type="ECO:0000256" key="6">
    <source>
        <dbReference type="ARBA" id="ARBA00023123"/>
    </source>
</evidence>
<sequence length="1690" mass="190017">MPRACQKRKQQRLTKQARAQRVASLAWHWKAVSAGPGAFLALDTAEGVSAPSSPALPQRRQMAENIYSKGTKVWFSDKELSWISGEVTAVTKNDDDIKLVFVDERGKETTINTTVKGIKDGEDNLPPLRNPPLLETADDLATLSHLNEPSVLHTIRNRYAQHSIYTYSGIVLIAMNPFQRVTLYGPEIIQAYSGRRRGELEPHLFAIAEDAYTAMSRDGTGQTIIVSGESGAGKTESAKYIMRYLASVNPPDSKGRGKTKASLDESSEVERQILATNPVLEAFGNAKTTRNDNSSRFGKYIQILFDGTQEIVGARIRTYLLERSRVVFQPLTERNYHIFYQLCAGAPLKERKDLGLDTDINKFLYLKQGGPSSTPIAGVDDAEEFRQTQTALSTIGISVEKQWAVFKLLSALLHLGNIKVTQARSDSSIDDEDPALQLSTRFLGVPLADFKKWTIKKQITTRSEKIISSLNGAQAIVVRDSVAKFIYACLFEWLVAIVNESLAGEGGEAASRAEMFIGVLDIYGFEHFQKNSFEQFSINYANEKLQQEFNAHVFKLEQEEYVREKINWTFIDFSDNQPCIDVIEGKLGVMALLDEESRLPSGTDASFLQKLHSQLSKPETKNFFKKPRFGNSAFTIAHYALDVTYEVEGFLEKNRDTVPDEHMALLLATKNAFLKEVLDAAFAANKAPDAAPPGSPTVSDAGIGGTSRRSSVIPDPGRVNLMAAAASSGGAKRPGAVVKKPTQASIFKASLINLMETLGQTNVHYIRCIKPNEQKRAWEFTPHQVLSQLRACGVLETIRISCAGYPTRWTYEEFAERYYMLVHSSEWDRMIRNLELKPLCSLILERTINDPDKYQSGLTKIFFRAGMLAALESLRSGRLNALVTIIQKNMRRKMAVKKYQELRNATIKIQTWWRGVAARKFVEGVRRTAAATKLQSALRRYTQRRRFLDIRNGIVRFQSRVRGAQARRQFAASRTQQAATRLQQLIRGLLSRRSYRSDVKHVIYIQSCMRRRLARKELKALRAEARSVSKFKEISYKLENKVVELTQSLQARTSEKKALQARLSEIEAQLQTVTSKFEDSESRSKSLQSELSTAQSEISRRDELLAAKEDVEKRLEEAIARATEKEEAIHKLTNDLLTSTTQLEAQQKALDAVPVRNADDSSVILTLKNEVSSLREQLNRANALNALTRGSRPEPTSPTFAPGLRVGEPVPPPANGNGATTNGRGHQRRHSSAGVYAISPVDNRTSADELMVMAKKNQAARAVSVAYNGEDGLPRFRAPNGLADIYDDPAEEKIRLMQDIRRLDEDVLDGLIRGLKIPAPNLNSPAVVKEILFPANLISLITNEMWKYGLIQESERFLANVMQTIQTHVMSFTGEDCIIPGVFWLSNVHEMLSFICVAESDMLQGIGPGEENAVRPFEWGDYERLVSVVKHDLDSLEYNIYHTWMVETKKKLMKMVIPALIESQSLPGFTTTEGSGRLFNRLLNSNTTPAFSMDDILNLLNKVWRSLKSYYMEESVVQQVITELLKLIGVMSFNDLLMRRNFSSWKRAMQIQYNITRIEEWCKSHDMPEGTLQLEHLMQATKLLQLKKATAADIEIIYDVCWMLTPTQIQRMCTNYYVADYENPISPEILRVVASRVVANDRNDHLLLPPETEEVGPYELPLPREVSGLETYVPAYLNVPHLRRLAALVA</sequence>
<dbReference type="GO" id="GO:0005524">
    <property type="term" value="F:ATP binding"/>
    <property type="evidence" value="ECO:0007669"/>
    <property type="project" value="UniProtKB-UniRule"/>
</dbReference>
<dbReference type="PROSITE" id="PS51126">
    <property type="entry name" value="DILUTE"/>
    <property type="match status" value="1"/>
</dbReference>
<evidence type="ECO:0000256" key="8">
    <source>
        <dbReference type="ARBA" id="ARBA00023203"/>
    </source>
</evidence>
<dbReference type="InterPro" id="IPR004009">
    <property type="entry name" value="SH3_Myosin"/>
</dbReference>
<feature type="binding site" evidence="9">
    <location>
        <begin position="228"/>
        <end position="235"/>
    </location>
    <ligand>
        <name>ATP</name>
        <dbReference type="ChEBI" id="CHEBI:30616"/>
    </ligand>
</feature>
<dbReference type="Proteomes" id="UP000292702">
    <property type="component" value="Unassembled WGS sequence"/>
</dbReference>
<dbReference type="Pfam" id="PF01843">
    <property type="entry name" value="DIL"/>
    <property type="match status" value="1"/>
</dbReference>
<dbReference type="InterPro" id="IPR001609">
    <property type="entry name" value="Myosin_head_motor_dom-like"/>
</dbReference>
<dbReference type="InterPro" id="IPR027417">
    <property type="entry name" value="P-loop_NTPase"/>
</dbReference>
<dbReference type="Pfam" id="PF00612">
    <property type="entry name" value="IQ"/>
    <property type="match status" value="3"/>
</dbReference>
<dbReference type="SMART" id="SM00015">
    <property type="entry name" value="IQ"/>
    <property type="match status" value="6"/>
</dbReference>
<keyword evidence="7 9" id="KW-0505">Motor protein</keyword>
<keyword evidence="8 9" id="KW-0009">Actin-binding</keyword>
<dbReference type="STRING" id="92696.A0A4R0RDR8"/>
<dbReference type="PROSITE" id="PS51456">
    <property type="entry name" value="MYOSIN_MOTOR"/>
    <property type="match status" value="1"/>
</dbReference>
<evidence type="ECO:0000259" key="13">
    <source>
        <dbReference type="PROSITE" id="PS51456"/>
    </source>
</evidence>
<dbReference type="PRINTS" id="PR00193">
    <property type="entry name" value="MYOSINHEAVY"/>
</dbReference>
<evidence type="ECO:0000256" key="3">
    <source>
        <dbReference type="ARBA" id="ARBA00022741"/>
    </source>
</evidence>
<keyword evidence="6 9" id="KW-0518">Myosin</keyword>
<comment type="caution">
    <text evidence="15">The sequence shown here is derived from an EMBL/GenBank/DDBJ whole genome shotgun (WGS) entry which is preliminary data.</text>
</comment>
<dbReference type="EMBL" id="RWJN01000357">
    <property type="protein sequence ID" value="TCD62619.1"/>
    <property type="molecule type" value="Genomic_DNA"/>
</dbReference>
<protein>
    <submittedName>
        <fullName evidence="15">Myosin type-2 heavy chain 1</fullName>
    </submittedName>
</protein>
<dbReference type="CDD" id="cd15480">
    <property type="entry name" value="fMyo2p_CBD"/>
    <property type="match status" value="1"/>
</dbReference>
<proteinExistence type="inferred from homology"/>
<dbReference type="PROSITE" id="PS51844">
    <property type="entry name" value="SH3_LIKE"/>
    <property type="match status" value="1"/>
</dbReference>
<dbReference type="Gene3D" id="1.20.5.190">
    <property type="match status" value="3"/>
</dbReference>
<dbReference type="PROSITE" id="PS50096">
    <property type="entry name" value="IQ"/>
    <property type="match status" value="5"/>
</dbReference>
<dbReference type="GO" id="GO:0051015">
    <property type="term" value="F:actin filament binding"/>
    <property type="evidence" value="ECO:0007669"/>
    <property type="project" value="TreeGrafter"/>
</dbReference>
<reference evidence="15 16" key="1">
    <citation type="submission" date="2018-11" db="EMBL/GenBank/DDBJ databases">
        <title>Genome assembly of Steccherinum ochraceum LE-BIN_3174, the white-rot fungus of the Steccherinaceae family (The Residual Polyporoid clade, Polyporales, Basidiomycota).</title>
        <authorList>
            <person name="Fedorova T.V."/>
            <person name="Glazunova O.A."/>
            <person name="Landesman E.O."/>
            <person name="Moiseenko K.V."/>
            <person name="Psurtseva N.V."/>
            <person name="Savinova O.S."/>
            <person name="Shakhova N.V."/>
            <person name="Tyazhelova T.V."/>
            <person name="Vasina D.V."/>
        </authorList>
    </citation>
    <scope>NUCLEOTIDE SEQUENCE [LARGE SCALE GENOMIC DNA]</scope>
    <source>
        <strain evidence="15 16">LE-BIN_3174</strain>
    </source>
</reference>
<dbReference type="Gene3D" id="3.30.70.1590">
    <property type="match status" value="1"/>
</dbReference>
<dbReference type="Gene3D" id="1.20.120.720">
    <property type="entry name" value="Myosin VI head, motor domain, U50 subdomain"/>
    <property type="match status" value="1"/>
</dbReference>
<dbReference type="Pfam" id="PF00063">
    <property type="entry name" value="Myosin_head"/>
    <property type="match status" value="1"/>
</dbReference>
<dbReference type="GO" id="GO:0016459">
    <property type="term" value="C:myosin complex"/>
    <property type="evidence" value="ECO:0007669"/>
    <property type="project" value="UniProtKB-KW"/>
</dbReference>
<dbReference type="FunFam" id="1.10.10.820:FF:000001">
    <property type="entry name" value="Myosin heavy chain"/>
    <property type="match status" value="1"/>
</dbReference>
<dbReference type="Gene3D" id="1.10.10.820">
    <property type="match status" value="1"/>
</dbReference>
<dbReference type="InterPro" id="IPR000048">
    <property type="entry name" value="IQ_motif_EF-hand-BS"/>
</dbReference>
<dbReference type="SUPFAM" id="SSF52540">
    <property type="entry name" value="P-loop containing nucleoside triphosphate hydrolases"/>
    <property type="match status" value="2"/>
</dbReference>
<evidence type="ECO:0000256" key="1">
    <source>
        <dbReference type="ARBA" id="ARBA00008314"/>
    </source>
</evidence>
<keyword evidence="16" id="KW-1185">Reference proteome</keyword>
<feature type="region of interest" description="Disordered" evidence="11">
    <location>
        <begin position="688"/>
        <end position="710"/>
    </location>
</feature>
<feature type="domain" description="Dilute" evidence="12">
    <location>
        <begin position="1359"/>
        <end position="1639"/>
    </location>
</feature>
<dbReference type="InterPro" id="IPR002710">
    <property type="entry name" value="Dilute_dom"/>
</dbReference>
<dbReference type="CDD" id="cd01380">
    <property type="entry name" value="MYSc_Myo5"/>
    <property type="match status" value="1"/>
</dbReference>
<name>A0A4R0RDR8_9APHY</name>
<evidence type="ECO:0000259" key="12">
    <source>
        <dbReference type="PROSITE" id="PS51126"/>
    </source>
</evidence>
<feature type="region of interest" description="Actin-binding" evidence="9">
    <location>
        <begin position="751"/>
        <end position="773"/>
    </location>
</feature>
<dbReference type="PANTHER" id="PTHR13140">
    <property type="entry name" value="MYOSIN"/>
    <property type="match status" value="1"/>
</dbReference>
<feature type="region of interest" description="Disordered" evidence="11">
    <location>
        <begin position="1188"/>
        <end position="1232"/>
    </location>
</feature>
<dbReference type="OrthoDB" id="6108017at2759"/>
<accession>A0A4R0RDR8</accession>
<evidence type="ECO:0000256" key="7">
    <source>
        <dbReference type="ARBA" id="ARBA00023175"/>
    </source>
</evidence>
<dbReference type="GO" id="GO:0016020">
    <property type="term" value="C:membrane"/>
    <property type="evidence" value="ECO:0007669"/>
    <property type="project" value="TreeGrafter"/>
</dbReference>
<evidence type="ECO:0000256" key="11">
    <source>
        <dbReference type="SAM" id="MobiDB-lite"/>
    </source>
</evidence>
<dbReference type="InterPro" id="IPR036961">
    <property type="entry name" value="Kinesin_motor_dom_sf"/>
</dbReference>
<dbReference type="Gene3D" id="1.20.58.530">
    <property type="match status" value="1"/>
</dbReference>
<keyword evidence="2" id="KW-0677">Repeat</keyword>
<evidence type="ECO:0000256" key="2">
    <source>
        <dbReference type="ARBA" id="ARBA00022737"/>
    </source>
</evidence>
<dbReference type="SUPFAM" id="SSF50084">
    <property type="entry name" value="Myosin S1 fragment, N-terminal domain"/>
    <property type="match status" value="1"/>
</dbReference>
<dbReference type="PANTHER" id="PTHR13140:SF706">
    <property type="entry name" value="DILUTE CLASS UNCONVENTIONAL MYOSIN, ISOFORM C"/>
    <property type="match status" value="1"/>
</dbReference>
<feature type="coiled-coil region" evidence="10">
    <location>
        <begin position="1049"/>
        <end position="1135"/>
    </location>
</feature>
<dbReference type="GO" id="GO:0000146">
    <property type="term" value="F:microfilament motor activity"/>
    <property type="evidence" value="ECO:0007669"/>
    <property type="project" value="TreeGrafter"/>
</dbReference>
<keyword evidence="5 10" id="KW-0175">Coiled coil</keyword>
<keyword evidence="4 9" id="KW-0067">ATP-binding</keyword>
<dbReference type="InterPro" id="IPR036103">
    <property type="entry name" value="MYSc_Myo5"/>
</dbReference>